<dbReference type="SUPFAM" id="SSF48498">
    <property type="entry name" value="Tetracyclin repressor-like, C-terminal domain"/>
    <property type="match status" value="1"/>
</dbReference>
<dbReference type="OrthoDB" id="9795242at2"/>
<protein>
    <submittedName>
        <fullName evidence="6">Transcriptional regulator</fullName>
    </submittedName>
</protein>
<dbReference type="PROSITE" id="PS50977">
    <property type="entry name" value="HTH_TETR_2"/>
    <property type="match status" value="1"/>
</dbReference>
<evidence type="ECO:0000313" key="7">
    <source>
        <dbReference type="Proteomes" id="UP000037146"/>
    </source>
</evidence>
<evidence type="ECO:0000256" key="2">
    <source>
        <dbReference type="ARBA" id="ARBA00023125"/>
    </source>
</evidence>
<feature type="DNA-binding region" description="H-T-H motif" evidence="4">
    <location>
        <begin position="29"/>
        <end position="48"/>
    </location>
</feature>
<organism evidence="6 7">
    <name type="scientific">Peribacillus loiseleuriae</name>
    <dbReference type="NCBI Taxonomy" id="1679170"/>
    <lineage>
        <taxon>Bacteria</taxon>
        <taxon>Bacillati</taxon>
        <taxon>Bacillota</taxon>
        <taxon>Bacilli</taxon>
        <taxon>Bacillales</taxon>
        <taxon>Bacillaceae</taxon>
        <taxon>Peribacillus</taxon>
    </lineage>
</organism>
<evidence type="ECO:0000259" key="5">
    <source>
        <dbReference type="PROSITE" id="PS50977"/>
    </source>
</evidence>
<comment type="caution">
    <text evidence="6">The sequence shown here is derived from an EMBL/GenBank/DDBJ whole genome shotgun (WGS) entry which is preliminary data.</text>
</comment>
<dbReference type="RefSeq" id="WP_049681159.1">
    <property type="nucleotide sequence ID" value="NZ_LFZW01000001.1"/>
</dbReference>
<dbReference type="Proteomes" id="UP000037146">
    <property type="component" value="Unassembled WGS sequence"/>
</dbReference>
<dbReference type="STRING" id="1679170.AC625_09925"/>
<evidence type="ECO:0000256" key="3">
    <source>
        <dbReference type="ARBA" id="ARBA00023163"/>
    </source>
</evidence>
<dbReference type="AlphaFoldDB" id="A0A0K9GU86"/>
<dbReference type="GO" id="GO:0003677">
    <property type="term" value="F:DNA binding"/>
    <property type="evidence" value="ECO:0007669"/>
    <property type="project" value="UniProtKB-UniRule"/>
</dbReference>
<keyword evidence="1" id="KW-0805">Transcription regulation</keyword>
<dbReference type="Gene3D" id="1.10.357.10">
    <property type="entry name" value="Tetracycline Repressor, domain 2"/>
    <property type="match status" value="1"/>
</dbReference>
<dbReference type="Gene3D" id="1.10.10.60">
    <property type="entry name" value="Homeodomain-like"/>
    <property type="match status" value="1"/>
</dbReference>
<dbReference type="PANTHER" id="PTHR47506:SF1">
    <property type="entry name" value="HTH-TYPE TRANSCRIPTIONAL REGULATOR YJDC"/>
    <property type="match status" value="1"/>
</dbReference>
<dbReference type="EMBL" id="LFZW01000001">
    <property type="protein sequence ID" value="KMY49812.1"/>
    <property type="molecule type" value="Genomic_DNA"/>
</dbReference>
<evidence type="ECO:0000313" key="6">
    <source>
        <dbReference type="EMBL" id="KMY49812.1"/>
    </source>
</evidence>
<dbReference type="PRINTS" id="PR00455">
    <property type="entry name" value="HTHTETR"/>
</dbReference>
<dbReference type="InterPro" id="IPR009057">
    <property type="entry name" value="Homeodomain-like_sf"/>
</dbReference>
<keyword evidence="2 4" id="KW-0238">DNA-binding</keyword>
<feature type="domain" description="HTH tetR-type" evidence="5">
    <location>
        <begin position="6"/>
        <end position="66"/>
    </location>
</feature>
<keyword evidence="3" id="KW-0804">Transcription</keyword>
<dbReference type="InterPro" id="IPR011075">
    <property type="entry name" value="TetR_C"/>
</dbReference>
<dbReference type="SUPFAM" id="SSF46689">
    <property type="entry name" value="Homeodomain-like"/>
    <property type="match status" value="1"/>
</dbReference>
<keyword evidence="7" id="KW-1185">Reference proteome</keyword>
<dbReference type="PATRIC" id="fig|1679170.3.peg.2209"/>
<sequence>MVRQREFDKEKALDDAMELFWEKGYAATSISDLTAIMGIQRPSLYATFGDKEKLFEAALRKYTNLHASLIRTKLQHATSVKEAFRNLFEELIEEEYKNKVSKGCFCINTIIELAPHDEKFEILTREHEMYLSVIFQETLLKGIKSGELESNLDVKALAQALVVALIGITVLLKSHLERSFVDKSVTLILSLIK</sequence>
<reference evidence="7" key="1">
    <citation type="submission" date="2015-07" db="EMBL/GenBank/DDBJ databases">
        <title>Genome sequencing project for genomic taxonomy and phylogenomics of Bacillus-like bacteria.</title>
        <authorList>
            <person name="Liu B."/>
            <person name="Wang J."/>
            <person name="Zhu Y."/>
            <person name="Liu G."/>
            <person name="Chen Q."/>
            <person name="Chen Z."/>
            <person name="Lan J."/>
            <person name="Che J."/>
            <person name="Ge C."/>
            <person name="Shi H."/>
            <person name="Pan Z."/>
            <person name="Liu X."/>
        </authorList>
    </citation>
    <scope>NUCLEOTIDE SEQUENCE [LARGE SCALE GENOMIC DNA]</scope>
    <source>
        <strain evidence="7">FJAT-27997</strain>
    </source>
</reference>
<evidence type="ECO:0000256" key="1">
    <source>
        <dbReference type="ARBA" id="ARBA00023015"/>
    </source>
</evidence>
<accession>A0A0K9GU86</accession>
<gene>
    <name evidence="6" type="ORF">AC625_09925</name>
</gene>
<dbReference type="Pfam" id="PF16925">
    <property type="entry name" value="TetR_C_13"/>
    <property type="match status" value="1"/>
</dbReference>
<dbReference type="Pfam" id="PF00440">
    <property type="entry name" value="TetR_N"/>
    <property type="match status" value="1"/>
</dbReference>
<dbReference type="InterPro" id="IPR001647">
    <property type="entry name" value="HTH_TetR"/>
</dbReference>
<dbReference type="InterPro" id="IPR036271">
    <property type="entry name" value="Tet_transcr_reg_TetR-rel_C_sf"/>
</dbReference>
<evidence type="ECO:0000256" key="4">
    <source>
        <dbReference type="PROSITE-ProRule" id="PRU00335"/>
    </source>
</evidence>
<dbReference type="PANTHER" id="PTHR47506">
    <property type="entry name" value="TRANSCRIPTIONAL REGULATORY PROTEIN"/>
    <property type="match status" value="1"/>
</dbReference>
<proteinExistence type="predicted"/>
<name>A0A0K9GU86_9BACI</name>